<dbReference type="Proteomes" id="UP001597296">
    <property type="component" value="Unassembled WGS sequence"/>
</dbReference>
<evidence type="ECO:0000313" key="5">
    <source>
        <dbReference type="EMBL" id="MFD2232298.1"/>
    </source>
</evidence>
<comment type="caution">
    <text evidence="5">The sequence shown here is derived from an EMBL/GenBank/DDBJ whole genome shotgun (WGS) entry which is preliminary data.</text>
</comment>
<dbReference type="EMBL" id="JBHUIY010000001">
    <property type="protein sequence ID" value="MFD2232298.1"/>
    <property type="molecule type" value="Genomic_DNA"/>
</dbReference>
<sequence length="565" mass="61818">MRARWGRSGLFAGLAALMLGLAPAAPGVAAEPPAPHRTLTIGLSQFPATLNPLLDSMLAKSYVLAFVQRPLTAYDPSWSLVCLLCERVPTLENGLARLEPLPGGGQGIAVSLALRDGLRWGDGTPVSADDVVFSWEVGRHPRSGIAEGELFRRITRIEVTDPRHFTLHFDRVTFDYAALGDLRPLPAHIERARFEAAPEEYRAHTAYDRDPANPGLYDGPYRVALVEPGSHILLVRNEYWAGPAPQFDRILIRAVENGAALEANLLSGGIDMIAGELGLSLPQALALEKRAGDRFTVLTQPGLAYEHLDLNLANPVLADPRVRRALLAGLDRGQLTEALFDGRQPVAATLVPPSDRAAFDPAVPAQPFDPALAAALLDQAGWRRGGDGLRRDGGGRPLTLDLLTTAGDHSRELVAQVIQAQWRDLGITLRLRVEPPRVMFGDTVTHRRFPGMAMFAWFSSPESVPRSTLHSGMIPTAANGWAGQNYPGYADAETDRLIEAIEVELDPLRRRALWSALQRRYAADLPVLPLYFRANAFILPKGMTGLTPTGHQDPSSLWVEDWRWR</sequence>
<dbReference type="Gene3D" id="3.40.190.10">
    <property type="entry name" value="Periplasmic binding protein-like II"/>
    <property type="match status" value="1"/>
</dbReference>
<dbReference type="Gene3D" id="3.10.105.10">
    <property type="entry name" value="Dipeptide-binding Protein, Domain 3"/>
    <property type="match status" value="1"/>
</dbReference>
<feature type="signal peptide" evidence="3">
    <location>
        <begin position="1"/>
        <end position="24"/>
    </location>
</feature>
<keyword evidence="3" id="KW-0732">Signal</keyword>
<evidence type="ECO:0000256" key="2">
    <source>
        <dbReference type="ARBA" id="ARBA00005695"/>
    </source>
</evidence>
<dbReference type="CDD" id="cd08513">
    <property type="entry name" value="PBP2_thermophilic_Hb8_like"/>
    <property type="match status" value="1"/>
</dbReference>
<gene>
    <name evidence="5" type="ORF">ACFSNB_00620</name>
</gene>
<name>A0ABW5C879_9PROT</name>
<evidence type="ECO:0000313" key="6">
    <source>
        <dbReference type="Proteomes" id="UP001597296"/>
    </source>
</evidence>
<evidence type="ECO:0000256" key="1">
    <source>
        <dbReference type="ARBA" id="ARBA00004418"/>
    </source>
</evidence>
<comment type="subcellular location">
    <subcellularLocation>
        <location evidence="1">Periplasm</location>
    </subcellularLocation>
</comment>
<feature type="domain" description="Solute-binding protein family 5" evidence="4">
    <location>
        <begin position="113"/>
        <end position="463"/>
    </location>
</feature>
<organism evidence="5 6">
    <name type="scientific">Phaeospirillum tilakii</name>
    <dbReference type="NCBI Taxonomy" id="741673"/>
    <lineage>
        <taxon>Bacteria</taxon>
        <taxon>Pseudomonadati</taxon>
        <taxon>Pseudomonadota</taxon>
        <taxon>Alphaproteobacteria</taxon>
        <taxon>Rhodospirillales</taxon>
        <taxon>Rhodospirillaceae</taxon>
        <taxon>Phaeospirillum</taxon>
    </lineage>
</organism>
<dbReference type="InterPro" id="IPR000914">
    <property type="entry name" value="SBP_5_dom"/>
</dbReference>
<dbReference type="RefSeq" id="WP_377313492.1">
    <property type="nucleotide sequence ID" value="NZ_JBHUIY010000001.1"/>
</dbReference>
<dbReference type="Pfam" id="PF00496">
    <property type="entry name" value="SBP_bac_5"/>
    <property type="match status" value="1"/>
</dbReference>
<keyword evidence="6" id="KW-1185">Reference proteome</keyword>
<comment type="similarity">
    <text evidence="2">Belongs to the bacterial solute-binding protein 5 family.</text>
</comment>
<dbReference type="PIRSF" id="PIRSF002741">
    <property type="entry name" value="MppA"/>
    <property type="match status" value="1"/>
</dbReference>
<evidence type="ECO:0000259" key="4">
    <source>
        <dbReference type="Pfam" id="PF00496"/>
    </source>
</evidence>
<proteinExistence type="inferred from homology"/>
<evidence type="ECO:0000256" key="3">
    <source>
        <dbReference type="SAM" id="SignalP"/>
    </source>
</evidence>
<reference evidence="6" key="1">
    <citation type="journal article" date="2019" name="Int. J. Syst. Evol. Microbiol.">
        <title>The Global Catalogue of Microorganisms (GCM) 10K type strain sequencing project: providing services to taxonomists for standard genome sequencing and annotation.</title>
        <authorList>
            <consortium name="The Broad Institute Genomics Platform"/>
            <consortium name="The Broad Institute Genome Sequencing Center for Infectious Disease"/>
            <person name="Wu L."/>
            <person name="Ma J."/>
        </authorList>
    </citation>
    <scope>NUCLEOTIDE SEQUENCE [LARGE SCALE GENOMIC DNA]</scope>
    <source>
        <strain evidence="6">KCTC 15012</strain>
    </source>
</reference>
<dbReference type="InterPro" id="IPR030678">
    <property type="entry name" value="Peptide/Ni-bd"/>
</dbReference>
<protein>
    <submittedName>
        <fullName evidence="5">Peptide ABC transporter substrate-binding protein</fullName>
    </submittedName>
</protein>
<accession>A0ABW5C879</accession>
<dbReference type="PANTHER" id="PTHR30290">
    <property type="entry name" value="PERIPLASMIC BINDING COMPONENT OF ABC TRANSPORTER"/>
    <property type="match status" value="1"/>
</dbReference>
<dbReference type="PANTHER" id="PTHR30290:SF65">
    <property type="entry name" value="MONOACYL PHOSPHATIDYLINOSITOL TETRAMANNOSIDE-BINDING PROTEIN LPQW-RELATED"/>
    <property type="match status" value="1"/>
</dbReference>
<feature type="chain" id="PRO_5045300688" evidence="3">
    <location>
        <begin position="25"/>
        <end position="565"/>
    </location>
</feature>
<dbReference type="SUPFAM" id="SSF53850">
    <property type="entry name" value="Periplasmic binding protein-like II"/>
    <property type="match status" value="1"/>
</dbReference>
<dbReference type="InterPro" id="IPR039424">
    <property type="entry name" value="SBP_5"/>
</dbReference>